<dbReference type="Gene3D" id="3.30.1240.10">
    <property type="match status" value="1"/>
</dbReference>
<dbReference type="AlphaFoldDB" id="A0A516GRN3"/>
<accession>A0A516GRN3</accession>
<dbReference type="InterPro" id="IPR036412">
    <property type="entry name" value="HAD-like_sf"/>
</dbReference>
<dbReference type="SFLD" id="SFLDG01140">
    <property type="entry name" value="C2.B:_Phosphomannomutase_and_P"/>
    <property type="match status" value="1"/>
</dbReference>
<dbReference type="InterPro" id="IPR000150">
    <property type="entry name" value="Cof"/>
</dbReference>
<dbReference type="GO" id="GO:0016791">
    <property type="term" value="F:phosphatase activity"/>
    <property type="evidence" value="ECO:0007669"/>
    <property type="project" value="TreeGrafter"/>
</dbReference>
<dbReference type="RefSeq" id="WP_143381056.1">
    <property type="nucleotide sequence ID" value="NZ_CP041637.1"/>
</dbReference>
<reference evidence="1 2" key="1">
    <citation type="submission" date="2019-07" db="EMBL/GenBank/DDBJ databases">
        <title>Genome sequencing for Formosa sp. PS13.</title>
        <authorList>
            <person name="Park S.-J."/>
        </authorList>
    </citation>
    <scope>NUCLEOTIDE SEQUENCE [LARGE SCALE GENOMIC DNA]</scope>
    <source>
        <strain evidence="1 2">PS13</strain>
    </source>
</reference>
<dbReference type="Proteomes" id="UP000319209">
    <property type="component" value="Chromosome"/>
</dbReference>
<dbReference type="GO" id="GO:0000287">
    <property type="term" value="F:magnesium ion binding"/>
    <property type="evidence" value="ECO:0007669"/>
    <property type="project" value="TreeGrafter"/>
</dbReference>
<dbReference type="Pfam" id="PF08282">
    <property type="entry name" value="Hydrolase_3"/>
    <property type="match status" value="1"/>
</dbReference>
<dbReference type="PANTHER" id="PTHR10000">
    <property type="entry name" value="PHOSPHOSERINE PHOSPHATASE"/>
    <property type="match status" value="1"/>
</dbReference>
<dbReference type="SUPFAM" id="SSF56784">
    <property type="entry name" value="HAD-like"/>
    <property type="match status" value="1"/>
</dbReference>
<proteinExistence type="predicted"/>
<dbReference type="InterPro" id="IPR023214">
    <property type="entry name" value="HAD_sf"/>
</dbReference>
<dbReference type="InterPro" id="IPR006379">
    <property type="entry name" value="HAD-SF_hydro_IIB"/>
</dbReference>
<dbReference type="OrthoDB" id="9814970at2"/>
<dbReference type="KEGG" id="fop:FNB79_09325"/>
<dbReference type="EMBL" id="CP041637">
    <property type="protein sequence ID" value="QDO94169.1"/>
    <property type="molecule type" value="Genomic_DNA"/>
</dbReference>
<evidence type="ECO:0000313" key="2">
    <source>
        <dbReference type="Proteomes" id="UP000319209"/>
    </source>
</evidence>
<dbReference type="NCBIfam" id="TIGR00099">
    <property type="entry name" value="Cof-subfamily"/>
    <property type="match status" value="1"/>
</dbReference>
<dbReference type="Gene3D" id="3.40.50.1000">
    <property type="entry name" value="HAD superfamily/HAD-like"/>
    <property type="match status" value="1"/>
</dbReference>
<dbReference type="NCBIfam" id="TIGR01484">
    <property type="entry name" value="HAD-SF-IIB"/>
    <property type="match status" value="1"/>
</dbReference>
<keyword evidence="2" id="KW-1185">Reference proteome</keyword>
<dbReference type="GO" id="GO:0005829">
    <property type="term" value="C:cytosol"/>
    <property type="evidence" value="ECO:0007669"/>
    <property type="project" value="TreeGrafter"/>
</dbReference>
<organism evidence="1 2">
    <name type="scientific">Formosa sediminum</name>
    <dbReference type="NCBI Taxonomy" id="2594004"/>
    <lineage>
        <taxon>Bacteria</taxon>
        <taxon>Pseudomonadati</taxon>
        <taxon>Bacteroidota</taxon>
        <taxon>Flavobacteriia</taxon>
        <taxon>Flavobacteriales</taxon>
        <taxon>Flavobacteriaceae</taxon>
        <taxon>Formosa</taxon>
    </lineage>
</organism>
<gene>
    <name evidence="1" type="ORF">FNB79_09325</name>
</gene>
<evidence type="ECO:0000313" key="1">
    <source>
        <dbReference type="EMBL" id="QDO94169.1"/>
    </source>
</evidence>
<protein>
    <submittedName>
        <fullName evidence="1">HAD family phosphatase</fullName>
    </submittedName>
</protein>
<sequence>MELSQVKLVVSDMDGTLLNSKDEVSPRFYKLFHELQAHNVHFIAASGRQYFSMIEKLHPIKDAITIIAENGGLTKRGNQELAKRLLEKDKINAILPLLRAIENTFIVLCGKNKAYIETEDIHFPKLLSEYYTEFNTVTNLSEVTDDEFLKLAIYHTNNSEDFIYPKVKHLEAEYQIKVSGEHWLDISHHDANKGYALSEVQEEFGISEAETMVFGDYNNDLEMLKRAHFSYAMENAHPNVKQTARFITKSNDAFGVEVVLEALLDAKKKVLIDG</sequence>
<name>A0A516GRN3_9FLAO</name>
<dbReference type="PROSITE" id="PS01228">
    <property type="entry name" value="COF_1"/>
    <property type="match status" value="1"/>
</dbReference>
<dbReference type="SFLD" id="SFLDS00003">
    <property type="entry name" value="Haloacid_Dehalogenase"/>
    <property type="match status" value="1"/>
</dbReference>
<dbReference type="PANTHER" id="PTHR10000:SF8">
    <property type="entry name" value="HAD SUPERFAMILY HYDROLASE-LIKE, TYPE 3"/>
    <property type="match status" value="1"/>
</dbReference>